<dbReference type="RefSeq" id="WP_380023156.1">
    <property type="nucleotide sequence ID" value="NZ_JBHMDY010000004.1"/>
</dbReference>
<dbReference type="Proteomes" id="UP001589700">
    <property type="component" value="Unassembled WGS sequence"/>
</dbReference>
<comment type="caution">
    <text evidence="3">The sequence shown here is derived from an EMBL/GenBank/DDBJ whole genome shotgun (WGS) entry which is preliminary data.</text>
</comment>
<evidence type="ECO:0000313" key="3">
    <source>
        <dbReference type="EMBL" id="MFB9259223.1"/>
    </source>
</evidence>
<proteinExistence type="predicted"/>
<feature type="domain" description="DUF1648" evidence="2">
    <location>
        <begin position="27"/>
        <end position="66"/>
    </location>
</feature>
<dbReference type="InterPro" id="IPR012867">
    <property type="entry name" value="DUF1648"/>
</dbReference>
<feature type="transmembrane region" description="Helical" evidence="1">
    <location>
        <begin position="120"/>
        <end position="143"/>
    </location>
</feature>
<evidence type="ECO:0000313" key="4">
    <source>
        <dbReference type="Proteomes" id="UP001589700"/>
    </source>
</evidence>
<protein>
    <submittedName>
        <fullName evidence="3">DUF1648 domain-containing protein</fullName>
    </submittedName>
</protein>
<dbReference type="EMBL" id="JBHMDY010000004">
    <property type="protein sequence ID" value="MFB9259223.1"/>
    <property type="molecule type" value="Genomic_DNA"/>
</dbReference>
<evidence type="ECO:0000259" key="2">
    <source>
        <dbReference type="Pfam" id="PF07853"/>
    </source>
</evidence>
<gene>
    <name evidence="3" type="ORF">ACFFVD_05350</name>
</gene>
<feature type="transmembrane region" description="Helical" evidence="1">
    <location>
        <begin position="66"/>
        <end position="88"/>
    </location>
</feature>
<sequence>MTSPTDSARELPREPTTPWILGLNALLVAAWLGVLVWQVAVLPEQAPTRFDVGGEPTQWSSRTWTLGYSLLLPLVAALPLPLLSLLALRRPEMLSVPNRDWWTATGPRIRRFERLLREDLWLITALMMMLFVSIQVVITQASATPGQSLPGWLLAVPTVVFLMLLGALMVRMFGGRYAEQPDLDG</sequence>
<keyword evidence="1" id="KW-0472">Membrane</keyword>
<keyword evidence="4" id="KW-1185">Reference proteome</keyword>
<feature type="transmembrane region" description="Helical" evidence="1">
    <location>
        <begin position="21"/>
        <end position="40"/>
    </location>
</feature>
<organism evidence="3 4">
    <name type="scientific">Dietzia aerolata</name>
    <dbReference type="NCBI Taxonomy" id="595984"/>
    <lineage>
        <taxon>Bacteria</taxon>
        <taxon>Bacillati</taxon>
        <taxon>Actinomycetota</taxon>
        <taxon>Actinomycetes</taxon>
        <taxon>Mycobacteriales</taxon>
        <taxon>Dietziaceae</taxon>
        <taxon>Dietzia</taxon>
    </lineage>
</organism>
<evidence type="ECO:0000256" key="1">
    <source>
        <dbReference type="SAM" id="Phobius"/>
    </source>
</evidence>
<accession>A0ABV5JNC0</accession>
<reference evidence="3 4" key="1">
    <citation type="submission" date="2024-09" db="EMBL/GenBank/DDBJ databases">
        <authorList>
            <person name="Sun Q."/>
            <person name="Mori K."/>
        </authorList>
    </citation>
    <scope>NUCLEOTIDE SEQUENCE [LARGE SCALE GENOMIC DNA]</scope>
    <source>
        <strain evidence="3 4">CCM 7659</strain>
    </source>
</reference>
<name>A0ABV5JNC0_9ACTN</name>
<keyword evidence="1" id="KW-1133">Transmembrane helix</keyword>
<dbReference type="Pfam" id="PF07853">
    <property type="entry name" value="DUF1648"/>
    <property type="match status" value="1"/>
</dbReference>
<feature type="transmembrane region" description="Helical" evidence="1">
    <location>
        <begin position="149"/>
        <end position="170"/>
    </location>
</feature>
<keyword evidence="1" id="KW-0812">Transmembrane</keyword>